<gene>
    <name evidence="7" type="ORF">PROFUN_04995</name>
</gene>
<dbReference type="Gene3D" id="3.40.50.300">
    <property type="entry name" value="P-loop containing nucleotide triphosphate hydrolases"/>
    <property type="match status" value="2"/>
</dbReference>
<dbReference type="GO" id="GO:0000724">
    <property type="term" value="P:double-strand break repair via homologous recombination"/>
    <property type="evidence" value="ECO:0007669"/>
    <property type="project" value="TreeGrafter"/>
</dbReference>
<dbReference type="SUPFAM" id="SSF52540">
    <property type="entry name" value="P-loop containing nucleoside triphosphate hydrolases"/>
    <property type="match status" value="2"/>
</dbReference>
<comment type="similarity">
    <text evidence="1">Belongs to the SMC family. SMC5 subfamily.</text>
</comment>
<name>A0A2P6NSS1_9EUKA</name>
<feature type="region of interest" description="Disordered" evidence="5">
    <location>
        <begin position="1326"/>
        <end position="1350"/>
    </location>
</feature>
<feature type="coiled-coil region" evidence="4">
    <location>
        <begin position="377"/>
        <end position="542"/>
    </location>
</feature>
<evidence type="ECO:0000256" key="5">
    <source>
        <dbReference type="SAM" id="MobiDB-lite"/>
    </source>
</evidence>
<feature type="coiled-coil region" evidence="4">
    <location>
        <begin position="935"/>
        <end position="980"/>
    </location>
</feature>
<dbReference type="GO" id="GO:0030915">
    <property type="term" value="C:Smc5-Smc6 complex"/>
    <property type="evidence" value="ECO:0007669"/>
    <property type="project" value="TreeGrafter"/>
</dbReference>
<evidence type="ECO:0000313" key="7">
    <source>
        <dbReference type="EMBL" id="PRP87013.1"/>
    </source>
</evidence>
<dbReference type="Pfam" id="PF02463">
    <property type="entry name" value="SMC_N"/>
    <property type="match status" value="1"/>
</dbReference>
<feature type="compositionally biased region" description="Basic and acidic residues" evidence="5">
    <location>
        <begin position="1326"/>
        <end position="1339"/>
    </location>
</feature>
<dbReference type="InterPro" id="IPR003395">
    <property type="entry name" value="RecF/RecN/SMC_N"/>
</dbReference>
<comment type="caution">
    <text evidence="7">The sequence shown here is derived from an EMBL/GenBank/DDBJ whole genome shotgun (WGS) entry which is preliminary data.</text>
</comment>
<dbReference type="Proteomes" id="UP000241769">
    <property type="component" value="Unassembled WGS sequence"/>
</dbReference>
<dbReference type="PANTHER" id="PTHR45916">
    <property type="entry name" value="STRUCTURAL MAINTENANCE OF CHROMOSOMES PROTEIN 5"/>
    <property type="match status" value="1"/>
</dbReference>
<feature type="coiled-coil region" evidence="4">
    <location>
        <begin position="800"/>
        <end position="886"/>
    </location>
</feature>
<dbReference type="InParanoid" id="A0A2P6NSS1"/>
<feature type="region of interest" description="Disordered" evidence="5">
    <location>
        <begin position="133"/>
        <end position="183"/>
    </location>
</feature>
<dbReference type="OrthoDB" id="10254973at2759"/>
<dbReference type="GO" id="GO:0003697">
    <property type="term" value="F:single-stranded DNA binding"/>
    <property type="evidence" value="ECO:0007669"/>
    <property type="project" value="TreeGrafter"/>
</dbReference>
<sequence length="1758" mass="201614">MKTSARDLKNSTDRFDANFDSASQSFEISFRSRTICRSFFRCPNERNPKLPSSACVTRSHRLPREMIKSTIVTPIENTSTTQKSEWHLMVESGEFRTKGCLPDMKRCTQVAFIHSFIALSCFRFKSGMPRGKRAIEAPTRGKNKRGRVEDSEEENEEEKLAQSSPEANGKDSESDSGDEPARPEFVINPQEALSDYSVTEYIPGSVVRIKLGKFVTYDDCEFFPGPRLNVVIGPNGTGKSTIVCALALGLGGGTSILGRAKSIGDFVKHGADRGFVEIEIAGERGVGNTVIRRDICKSFGTSDWKINGKTCRKQQVKEIVDKLNIQVDNLCQFLPQDKVVSFAGLSSQQLLTETEKVLGTGLLTKWHEELIDMKKDEQTLQKTYESHSSRLEDLDAQQKAVEKDVIRFREREKHLEQAKRLEQKRPWVEYEMLRVEANEMKKEAEEAEKEYQVYFEEHIGPIKAKIRDTQEELTVVEKKKASAVEQVKEADRQRTFLGSQFESSQSKEDELRMEITNLQNRAEDRKRQADKLRKDVDQIRSTLESLPDPTEIKRDTDQINAQRRETSLNYRKHQEKMVEIKTKVDEAQRSKRNVESKLRMLSDSQRARIDSMKSDRQLYQAYQFIEQNQDMFQSQVIGPVYIHVNVSNPLHARYLEAAIGTTTLRAFVTQTPRDRETLNAELEKMRVGITVMNIRGDFRAPPRKIGTEEMKRYKFEGWLDELFEAHPAAKEVIMTQSGLYFAAAGTKDTIPLVGNVLDKTDLEWFFTPEAIYKKTTSRYGNRNVSTRVDPLKGNVKFLSEINNEDEKKRYEEELAEMTNTLTNLDHEMSELARVDKQLQHEQNEMKQKLDKLNAVAKKRMEVNNQLKYKERELQDLEKEEDVTRERELINDKIKKVLEERYSLALRLKKATVLVIQKTLDLDVTHFTRWEVSQKLTKLNVDANAYNEEGEALKRKAETAKREFNAAKQKARELMDKAKRESPLTEEVQAIFVDLPNTLEEIDLAIKEAKNKADLNYSNNPHVIAQYEARQKEIDDLKAKFIEEGDNLNHRRNRLEELKTKWEGSLEPLVAKINTSFSKYFLQIGCMGEVVLARDPDQDFSKYAIEIRVKFRNEDKLERLDPNHQSGGERSVSTMLYLISLQEITPCPFRLVDEINQGMDAFNERMIFQVVSQVACRPGNPQYFLITPKLLPNLQFTPEMRILCVNNGPWQIGTSQTLYRKHEDKDIYGESLLFPSSRFCPQRSPSASDKHSTDMLESPQLTAVKRASPARNEFRVVKEDPRLSWNFVLTGGNKRKPDGSMFDQRLHCQAKSLVGCTVVMRISTDEDGREKYQVSGDHNHPTPSKLRGPPGLRRQWHNQLESSASAIAEIQSEIANVAEKMSDKLVPSRKQLSNWRYYATTVGPTGDALQTIVSTSAGEFCQVINYYPTFQMILVSPDALDLLSQPNFSDAPLVLQSNYDLSECNLSLTTAMVLIERIGVPFAWFVHSSRDSLEYNYFLSYIKRKLPRWIPCAVLADYDVAVQQAAQDLFPISTLYGDQFHWVQAIVKWMQWNGCGDFVEEIKPELSLVWWARASEFETQLTIFGTKWMQKLPRFWAYFNAQWMVSPTTPPSVWAGYARSQSDPSSTATLETWFKRLKSLDQENKASIDKVVLFLRKEWKHYFGLIPSTLRDVLSRRAVSQGLGYLSQGGPNGKDEEMMEGRLDQHNGMDDQGEEYTEADSTIELSHHNSEIHQDQQGSDQGVSLPLVEDGNQNGNQTE</sequence>
<feature type="coiled-coil region" evidence="4">
    <location>
        <begin position="570"/>
        <end position="604"/>
    </location>
</feature>
<dbReference type="PANTHER" id="PTHR45916:SF1">
    <property type="entry name" value="STRUCTURAL MAINTENANCE OF CHROMOSOMES PROTEIN 5"/>
    <property type="match status" value="1"/>
</dbReference>
<protein>
    <recommendedName>
        <fullName evidence="2">Structural maintenance of chromosomes protein 5</fullName>
    </recommendedName>
</protein>
<feature type="domain" description="RecF/RecN/SMC N-terminal" evidence="6">
    <location>
        <begin position="206"/>
        <end position="1173"/>
    </location>
</feature>
<evidence type="ECO:0000256" key="2">
    <source>
        <dbReference type="ARBA" id="ARBA00018687"/>
    </source>
</evidence>
<keyword evidence="8" id="KW-1185">Reference proteome</keyword>
<dbReference type="InterPro" id="IPR027417">
    <property type="entry name" value="P-loop_NTPase"/>
</dbReference>
<dbReference type="EMBL" id="MDYQ01000024">
    <property type="protein sequence ID" value="PRP87013.1"/>
    <property type="molecule type" value="Genomic_DNA"/>
</dbReference>
<keyword evidence="3 4" id="KW-0175">Coiled coil</keyword>
<feature type="compositionally biased region" description="Basic and acidic residues" evidence="5">
    <location>
        <begin position="1724"/>
        <end position="1733"/>
    </location>
</feature>
<evidence type="ECO:0000259" key="6">
    <source>
        <dbReference type="Pfam" id="PF02463"/>
    </source>
</evidence>
<feature type="region of interest" description="Disordered" evidence="5">
    <location>
        <begin position="1703"/>
        <end position="1758"/>
    </location>
</feature>
<evidence type="ECO:0000256" key="4">
    <source>
        <dbReference type="SAM" id="Coils"/>
    </source>
</evidence>
<organism evidence="7 8">
    <name type="scientific">Planoprotostelium fungivorum</name>
    <dbReference type="NCBI Taxonomy" id="1890364"/>
    <lineage>
        <taxon>Eukaryota</taxon>
        <taxon>Amoebozoa</taxon>
        <taxon>Evosea</taxon>
        <taxon>Variosea</taxon>
        <taxon>Cavosteliida</taxon>
        <taxon>Cavosteliaceae</taxon>
        <taxon>Planoprotostelium</taxon>
    </lineage>
</organism>
<evidence type="ECO:0000313" key="8">
    <source>
        <dbReference type="Proteomes" id="UP000241769"/>
    </source>
</evidence>
<evidence type="ECO:0000256" key="3">
    <source>
        <dbReference type="ARBA" id="ARBA00023054"/>
    </source>
</evidence>
<dbReference type="STRING" id="1890364.A0A2P6NSS1"/>
<dbReference type="GO" id="GO:0005634">
    <property type="term" value="C:nucleus"/>
    <property type="evidence" value="ECO:0007669"/>
    <property type="project" value="TreeGrafter"/>
</dbReference>
<evidence type="ECO:0000256" key="1">
    <source>
        <dbReference type="ARBA" id="ARBA00010171"/>
    </source>
</evidence>
<accession>A0A2P6NSS1</accession>
<dbReference type="FunCoup" id="A0A2P6NSS1">
    <property type="interactions" value="911"/>
</dbReference>
<proteinExistence type="inferred from homology"/>
<reference evidence="7 8" key="1">
    <citation type="journal article" date="2018" name="Genome Biol. Evol.">
        <title>Multiple Roots of Fruiting Body Formation in Amoebozoa.</title>
        <authorList>
            <person name="Hillmann F."/>
            <person name="Forbes G."/>
            <person name="Novohradska S."/>
            <person name="Ferling I."/>
            <person name="Riege K."/>
            <person name="Groth M."/>
            <person name="Westermann M."/>
            <person name="Marz M."/>
            <person name="Spaller T."/>
            <person name="Winckler T."/>
            <person name="Schaap P."/>
            <person name="Glockner G."/>
        </authorList>
    </citation>
    <scope>NUCLEOTIDE SEQUENCE [LARGE SCALE GENOMIC DNA]</scope>
    <source>
        <strain evidence="7 8">Jena</strain>
    </source>
</reference>